<evidence type="ECO:0000313" key="3">
    <source>
        <dbReference type="Proteomes" id="UP001465755"/>
    </source>
</evidence>
<sequence length="85" mass="8451">MGNMCAKGSKAKDEPMAKQTQAQAQPTTTQPAAPGPGSVAGSAPTSAQNSARAEPSMAAAEQQPAVTSADTLADEPTRPQTVAAE</sequence>
<feature type="compositionally biased region" description="Low complexity" evidence="1">
    <location>
        <begin position="19"/>
        <end position="47"/>
    </location>
</feature>
<organism evidence="2 3">
    <name type="scientific">Symbiochloris irregularis</name>
    <dbReference type="NCBI Taxonomy" id="706552"/>
    <lineage>
        <taxon>Eukaryota</taxon>
        <taxon>Viridiplantae</taxon>
        <taxon>Chlorophyta</taxon>
        <taxon>core chlorophytes</taxon>
        <taxon>Trebouxiophyceae</taxon>
        <taxon>Trebouxiales</taxon>
        <taxon>Trebouxiaceae</taxon>
        <taxon>Symbiochloris</taxon>
    </lineage>
</organism>
<reference evidence="2 3" key="1">
    <citation type="journal article" date="2024" name="Nat. Commun.">
        <title>Phylogenomics reveals the evolutionary origins of lichenization in chlorophyte algae.</title>
        <authorList>
            <person name="Puginier C."/>
            <person name="Libourel C."/>
            <person name="Otte J."/>
            <person name="Skaloud P."/>
            <person name="Haon M."/>
            <person name="Grisel S."/>
            <person name="Petersen M."/>
            <person name="Berrin J.G."/>
            <person name="Delaux P.M."/>
            <person name="Dal Grande F."/>
            <person name="Keller J."/>
        </authorList>
    </citation>
    <scope>NUCLEOTIDE SEQUENCE [LARGE SCALE GENOMIC DNA]</scope>
    <source>
        <strain evidence="2 3">SAG 2036</strain>
    </source>
</reference>
<dbReference type="Proteomes" id="UP001465755">
    <property type="component" value="Unassembled WGS sequence"/>
</dbReference>
<feature type="region of interest" description="Disordered" evidence="1">
    <location>
        <begin position="1"/>
        <end position="85"/>
    </location>
</feature>
<proteinExistence type="predicted"/>
<evidence type="ECO:0000313" key="2">
    <source>
        <dbReference type="EMBL" id="KAK9794633.1"/>
    </source>
</evidence>
<gene>
    <name evidence="2" type="ORF">WJX73_003503</name>
</gene>
<evidence type="ECO:0000256" key="1">
    <source>
        <dbReference type="SAM" id="MobiDB-lite"/>
    </source>
</evidence>
<dbReference type="EMBL" id="JALJOQ010000136">
    <property type="protein sequence ID" value="KAK9794633.1"/>
    <property type="molecule type" value="Genomic_DNA"/>
</dbReference>
<dbReference type="AlphaFoldDB" id="A0AAW1NQH1"/>
<keyword evidence="3" id="KW-1185">Reference proteome</keyword>
<name>A0AAW1NQH1_9CHLO</name>
<comment type="caution">
    <text evidence="2">The sequence shown here is derived from an EMBL/GenBank/DDBJ whole genome shotgun (WGS) entry which is preliminary data.</text>
</comment>
<protein>
    <submittedName>
        <fullName evidence="2">Uncharacterized protein</fullName>
    </submittedName>
</protein>
<accession>A0AAW1NQH1</accession>